<evidence type="ECO:0000313" key="2">
    <source>
        <dbReference type="Proteomes" id="UP000663853"/>
    </source>
</evidence>
<name>A0A8H3AUH9_9AGAM</name>
<accession>A0A8H3AUH9</accession>
<dbReference type="Proteomes" id="UP000663853">
    <property type="component" value="Unassembled WGS sequence"/>
</dbReference>
<gene>
    <name evidence="1" type="ORF">RDB_LOCUS35173</name>
</gene>
<feature type="non-terminal residue" evidence="1">
    <location>
        <position position="291"/>
    </location>
</feature>
<dbReference type="EMBL" id="CAJMXA010000685">
    <property type="protein sequence ID" value="CAE6439692.1"/>
    <property type="molecule type" value="Genomic_DNA"/>
</dbReference>
<proteinExistence type="predicted"/>
<feature type="non-terminal residue" evidence="1">
    <location>
        <position position="1"/>
    </location>
</feature>
<dbReference type="AlphaFoldDB" id="A0A8H3AUH9"/>
<comment type="caution">
    <text evidence="1">The sequence shown here is derived from an EMBL/GenBank/DDBJ whole genome shotgun (WGS) entry which is preliminary data.</text>
</comment>
<reference evidence="1" key="1">
    <citation type="submission" date="2021-01" db="EMBL/GenBank/DDBJ databases">
        <authorList>
            <person name="Kaushik A."/>
        </authorList>
    </citation>
    <scope>NUCLEOTIDE SEQUENCE</scope>
    <source>
        <strain evidence="1">AG6-10EEA</strain>
    </source>
</reference>
<sequence length="291" mass="33516">QLDEVELRQVVREKDQEFYKLEIEYSRLEKGKKAFVSLKRNEFVKEILEETFRERFNEFDALHIGPKDRRQNSGTSSYNSVNLQVYACSAHDCNKIGSKHNGRPTCFSDIDDTEIPRLRDMCVKLELQAQTTPVMYMFTTLEDLLRQLEIFAGNVEGVNVLDRLALGNQWESSTQDRELAFLQRDLSMTRSGHSFHNPNLLTPVEFSLEAIAQRARRIHPKQPSATRRGLAYQGRQAIKKVAQDCINHLRRELRGGLENLLRRGAAIAEAGAISIHDRFAPPMVHWSTYRA</sequence>
<organism evidence="1 2">
    <name type="scientific">Rhizoctonia solani</name>
    <dbReference type="NCBI Taxonomy" id="456999"/>
    <lineage>
        <taxon>Eukaryota</taxon>
        <taxon>Fungi</taxon>
        <taxon>Dikarya</taxon>
        <taxon>Basidiomycota</taxon>
        <taxon>Agaricomycotina</taxon>
        <taxon>Agaricomycetes</taxon>
        <taxon>Cantharellales</taxon>
        <taxon>Ceratobasidiaceae</taxon>
        <taxon>Rhizoctonia</taxon>
    </lineage>
</organism>
<protein>
    <submittedName>
        <fullName evidence="1">Uncharacterized protein</fullName>
    </submittedName>
</protein>
<evidence type="ECO:0000313" key="1">
    <source>
        <dbReference type="EMBL" id="CAE6439692.1"/>
    </source>
</evidence>